<dbReference type="AlphaFoldDB" id="A0A239NZN0"/>
<evidence type="ECO:0008006" key="4">
    <source>
        <dbReference type="Google" id="ProtNLM"/>
    </source>
</evidence>
<evidence type="ECO:0000313" key="2">
    <source>
        <dbReference type="EMBL" id="SNT60275.1"/>
    </source>
</evidence>
<proteinExistence type="predicted"/>
<organism evidence="2 3">
    <name type="scientific">Streptosporangium subroseum</name>
    <dbReference type="NCBI Taxonomy" id="106412"/>
    <lineage>
        <taxon>Bacteria</taxon>
        <taxon>Bacillati</taxon>
        <taxon>Actinomycetota</taxon>
        <taxon>Actinomycetes</taxon>
        <taxon>Streptosporangiales</taxon>
        <taxon>Streptosporangiaceae</taxon>
        <taxon>Streptosporangium</taxon>
    </lineage>
</organism>
<dbReference type="Proteomes" id="UP000198282">
    <property type="component" value="Unassembled WGS sequence"/>
</dbReference>
<reference evidence="2 3" key="1">
    <citation type="submission" date="2017-06" db="EMBL/GenBank/DDBJ databases">
        <authorList>
            <person name="Kim H.J."/>
            <person name="Triplett B.A."/>
        </authorList>
    </citation>
    <scope>NUCLEOTIDE SEQUENCE [LARGE SCALE GENOMIC DNA]</scope>
    <source>
        <strain evidence="2 3">CGMCC 4.2132</strain>
    </source>
</reference>
<feature type="region of interest" description="Disordered" evidence="1">
    <location>
        <begin position="178"/>
        <end position="200"/>
    </location>
</feature>
<accession>A0A239NZN0</accession>
<sequence length="200" mass="22609">MTERAETWGRASGASFQTDGSASVAVSRLWRKLEQLNLIKRANNGRLVKVTKLLEDGSGTPYTRPRGSDTGPRKDVYFQLPFQYWTEEMHKKLDMPAKIVMLIGMSLRQTNFALSETPTFASWYGISEATLRRGIKKLLEKELLVKVDTETYITGETRTGYGFRTRYTFRPPYDLNVKADREGGDSETPAETLVSPKASL</sequence>
<gene>
    <name evidence="2" type="ORF">SAMN05216276_10774</name>
</gene>
<dbReference type="EMBL" id="FZOD01000077">
    <property type="protein sequence ID" value="SNT60275.1"/>
    <property type="molecule type" value="Genomic_DNA"/>
</dbReference>
<evidence type="ECO:0000256" key="1">
    <source>
        <dbReference type="SAM" id="MobiDB-lite"/>
    </source>
</evidence>
<protein>
    <recommendedName>
        <fullName evidence="4">Helix-turn-helix domain-containing protein</fullName>
    </recommendedName>
</protein>
<name>A0A239NZN0_9ACTN</name>
<evidence type="ECO:0000313" key="3">
    <source>
        <dbReference type="Proteomes" id="UP000198282"/>
    </source>
</evidence>
<keyword evidence="3" id="KW-1185">Reference proteome</keyword>